<dbReference type="OMA" id="WSININE"/>
<dbReference type="GO" id="GO:0030153">
    <property type="term" value="P:bacteriocin immunity"/>
    <property type="evidence" value="ECO:0007669"/>
    <property type="project" value="InterPro"/>
</dbReference>
<evidence type="ECO:0000259" key="2">
    <source>
        <dbReference type="Pfam" id="PF06713"/>
    </source>
</evidence>
<evidence type="ECO:0000256" key="1">
    <source>
        <dbReference type="SAM" id="Phobius"/>
    </source>
</evidence>
<name>A0A0M0KI25_ALKHA</name>
<dbReference type="InterPro" id="IPR009589">
    <property type="entry name" value="PH_YyaB-like"/>
</dbReference>
<reference evidence="3" key="1">
    <citation type="submission" date="2015-08" db="EMBL/GenBank/DDBJ databases">
        <title>Complete DNA Sequence of Pseudomonas syringae pv. actinidiae, the Causal Agent of Kiwifruit Canker Disease.</title>
        <authorList>
            <person name="Rikkerink E.H.A."/>
            <person name="Fineran P.C."/>
        </authorList>
    </citation>
    <scope>NUCLEOTIDE SEQUENCE</scope>
    <source>
        <strain evidence="3">DSM 13666</strain>
    </source>
</reference>
<dbReference type="RefSeq" id="WP_010898886.1">
    <property type="nucleotide sequence ID" value="NZ_JARMVM010000232.1"/>
</dbReference>
<keyword evidence="1" id="KW-0472">Membrane</keyword>
<keyword evidence="1" id="KW-0812">Transmembrane</keyword>
<protein>
    <recommendedName>
        <fullName evidence="2">Uncharacterized protein YyaB-like PH domain-containing protein</fullName>
    </recommendedName>
</protein>
<gene>
    <name evidence="3" type="ORF">AMD02_06170</name>
</gene>
<dbReference type="Pfam" id="PF06713">
    <property type="entry name" value="bPH_4"/>
    <property type="match status" value="1"/>
</dbReference>
<sequence length="130" mass="14726">MVLCCYGSAGVLFIPPIVEQSVILLIVLLSIVIFLLSIWFRTYDRIDGDRLFAISGPFRWSIPIQDIRSIEKRKNLLSGPSLSLDRLTILYGVGYDIIVISPEKEDVFLQLLLDKNPNIELKGVPENLDH</sequence>
<accession>A0A0M0KI25</accession>
<feature type="transmembrane region" description="Helical" evidence="1">
    <location>
        <begin position="22"/>
        <end position="40"/>
    </location>
</feature>
<comment type="caution">
    <text evidence="3">The sequence shown here is derived from an EMBL/GenBank/DDBJ whole genome shotgun (WGS) entry which is preliminary data.</text>
</comment>
<evidence type="ECO:0000313" key="3">
    <source>
        <dbReference type="EMBL" id="KOO38490.1"/>
    </source>
</evidence>
<dbReference type="EMBL" id="LILD01000001">
    <property type="protein sequence ID" value="KOO38490.1"/>
    <property type="molecule type" value="Genomic_DNA"/>
</dbReference>
<dbReference type="AlphaFoldDB" id="A0A0M0KI25"/>
<feature type="domain" description="Uncharacterized protein YyaB-like PH" evidence="2">
    <location>
        <begin position="42"/>
        <end position="116"/>
    </location>
</feature>
<dbReference type="PATRIC" id="fig|136160.3.peg.1532"/>
<proteinExistence type="predicted"/>
<organism evidence="3">
    <name type="scientific">Halalkalibacterium halodurans</name>
    <name type="common">Bacillus halodurans</name>
    <dbReference type="NCBI Taxonomy" id="86665"/>
    <lineage>
        <taxon>Bacteria</taxon>
        <taxon>Bacillati</taxon>
        <taxon>Bacillota</taxon>
        <taxon>Bacilli</taxon>
        <taxon>Bacillales</taxon>
        <taxon>Bacillaceae</taxon>
        <taxon>Halalkalibacterium (ex Joshi et al. 2022)</taxon>
    </lineage>
</organism>
<keyword evidence="1" id="KW-1133">Transmembrane helix</keyword>